<feature type="transmembrane region" description="Helical" evidence="7">
    <location>
        <begin position="270"/>
        <end position="295"/>
    </location>
</feature>
<sequence length="454" mass="49543">MPFDVNGTITIMPPPPGYVVNFADPPQEGVTVMWTVCIVENILAVMFLAQRYYTKMFIVRKFQAEDGRYPLLSGQQRPPRPITGAIERIKAKEEEEEKDIPADPRLLCLVTVLIAWLTSVATQGHLLHLYYIKAVGVHAFEMPLERYVVFSKIIYSAPLVYTVTVGAAKATLCLFYRRINPARTFQIGVWLLMFICVGSSAAVCFSLMFACRPIAASWDPLLAGTADCLDRPAIYVATAAIGVFTDVMLLVFPIPTIVGLNIRLRQKVALIGLFVVGSITMITSIVRLIILLPSLSNLDQTFALRSGTLWICIESNLLIMCCCLPTLRQFFRHVAPSWIGESKASAADSTGKLKAYALRTFGGSGPARSTPRRRSQAALDSFMMRTQGTRIGDGGDDYENGGHGHGQAYGNNKGSLDGAGWRSDSRFGATTDIRGGRRDDQSLEGGGGGFPGGL</sequence>
<dbReference type="PANTHER" id="PTHR33048">
    <property type="entry name" value="PTH11-LIKE INTEGRAL MEMBRANE PROTEIN (AFU_ORTHOLOGUE AFUA_5G11245)"/>
    <property type="match status" value="1"/>
</dbReference>
<dbReference type="EMBL" id="JAQQWL010000010">
    <property type="protein sequence ID" value="KAK8054671.1"/>
    <property type="molecule type" value="Genomic_DNA"/>
</dbReference>
<feature type="region of interest" description="Disordered" evidence="6">
    <location>
        <begin position="390"/>
        <end position="454"/>
    </location>
</feature>
<evidence type="ECO:0000256" key="5">
    <source>
        <dbReference type="ARBA" id="ARBA00038359"/>
    </source>
</evidence>
<evidence type="ECO:0000256" key="2">
    <source>
        <dbReference type="ARBA" id="ARBA00022692"/>
    </source>
</evidence>
<feature type="transmembrane region" description="Helical" evidence="7">
    <location>
        <begin position="106"/>
        <end position="133"/>
    </location>
</feature>
<dbReference type="Proteomes" id="UP001480595">
    <property type="component" value="Unassembled WGS sequence"/>
</dbReference>
<feature type="transmembrane region" description="Helical" evidence="7">
    <location>
        <begin position="188"/>
        <end position="215"/>
    </location>
</feature>
<evidence type="ECO:0000256" key="7">
    <source>
        <dbReference type="SAM" id="Phobius"/>
    </source>
</evidence>
<evidence type="ECO:0000313" key="9">
    <source>
        <dbReference type="EMBL" id="KAK8054671.1"/>
    </source>
</evidence>
<organism evidence="9 10">
    <name type="scientific">Apiospora phragmitis</name>
    <dbReference type="NCBI Taxonomy" id="2905665"/>
    <lineage>
        <taxon>Eukaryota</taxon>
        <taxon>Fungi</taxon>
        <taxon>Dikarya</taxon>
        <taxon>Ascomycota</taxon>
        <taxon>Pezizomycotina</taxon>
        <taxon>Sordariomycetes</taxon>
        <taxon>Xylariomycetidae</taxon>
        <taxon>Amphisphaeriales</taxon>
        <taxon>Apiosporaceae</taxon>
        <taxon>Apiospora</taxon>
    </lineage>
</organism>
<comment type="similarity">
    <text evidence="5">Belongs to the SAT4 family.</text>
</comment>
<keyword evidence="10" id="KW-1185">Reference proteome</keyword>
<dbReference type="PANTHER" id="PTHR33048:SF124">
    <property type="entry name" value="INTEGRAL MEMBRANE PROTEIN"/>
    <property type="match status" value="1"/>
</dbReference>
<evidence type="ECO:0000256" key="1">
    <source>
        <dbReference type="ARBA" id="ARBA00004141"/>
    </source>
</evidence>
<feature type="compositionally biased region" description="Gly residues" evidence="6">
    <location>
        <begin position="444"/>
        <end position="454"/>
    </location>
</feature>
<keyword evidence="3 7" id="KW-1133">Transmembrane helix</keyword>
<dbReference type="InterPro" id="IPR049326">
    <property type="entry name" value="Rhodopsin_dom_fungi"/>
</dbReference>
<keyword evidence="4 7" id="KW-0472">Membrane</keyword>
<proteinExistence type="inferred from homology"/>
<evidence type="ECO:0000259" key="8">
    <source>
        <dbReference type="Pfam" id="PF20684"/>
    </source>
</evidence>
<comment type="subcellular location">
    <subcellularLocation>
        <location evidence="1">Membrane</location>
        <topology evidence="1">Multi-pass membrane protein</topology>
    </subcellularLocation>
</comment>
<dbReference type="InterPro" id="IPR052337">
    <property type="entry name" value="SAT4-like"/>
</dbReference>
<feature type="transmembrane region" description="Helical" evidence="7">
    <location>
        <begin position="153"/>
        <end position="176"/>
    </location>
</feature>
<gene>
    <name evidence="9" type="ORF">PG994_009738</name>
</gene>
<dbReference type="Pfam" id="PF20684">
    <property type="entry name" value="Fung_rhodopsin"/>
    <property type="match status" value="1"/>
</dbReference>
<dbReference type="RefSeq" id="XP_066713317.1">
    <property type="nucleotide sequence ID" value="XM_066861147.1"/>
</dbReference>
<evidence type="ECO:0000256" key="3">
    <source>
        <dbReference type="ARBA" id="ARBA00022989"/>
    </source>
</evidence>
<evidence type="ECO:0000313" key="10">
    <source>
        <dbReference type="Proteomes" id="UP001480595"/>
    </source>
</evidence>
<evidence type="ECO:0000256" key="4">
    <source>
        <dbReference type="ARBA" id="ARBA00023136"/>
    </source>
</evidence>
<comment type="caution">
    <text evidence="9">The sequence shown here is derived from an EMBL/GenBank/DDBJ whole genome shotgun (WGS) entry which is preliminary data.</text>
</comment>
<feature type="transmembrane region" description="Helical" evidence="7">
    <location>
        <begin position="235"/>
        <end position="258"/>
    </location>
</feature>
<evidence type="ECO:0000256" key="6">
    <source>
        <dbReference type="SAM" id="MobiDB-lite"/>
    </source>
</evidence>
<feature type="transmembrane region" description="Helical" evidence="7">
    <location>
        <begin position="32"/>
        <end position="53"/>
    </location>
</feature>
<name>A0ABR1U6X5_9PEZI</name>
<dbReference type="GeneID" id="92094210"/>
<feature type="domain" description="Rhodopsin" evidence="8">
    <location>
        <begin position="111"/>
        <end position="332"/>
    </location>
</feature>
<protein>
    <recommendedName>
        <fullName evidence="8">Rhodopsin domain-containing protein</fullName>
    </recommendedName>
</protein>
<keyword evidence="2 7" id="KW-0812">Transmembrane</keyword>
<reference evidence="9 10" key="1">
    <citation type="submission" date="2023-01" db="EMBL/GenBank/DDBJ databases">
        <title>Analysis of 21 Apiospora genomes using comparative genomics revels a genus with tremendous synthesis potential of carbohydrate active enzymes and secondary metabolites.</title>
        <authorList>
            <person name="Sorensen T."/>
        </authorList>
    </citation>
    <scope>NUCLEOTIDE SEQUENCE [LARGE SCALE GENOMIC DNA]</scope>
    <source>
        <strain evidence="9 10">CBS 135458</strain>
    </source>
</reference>
<accession>A0ABR1U6X5</accession>